<evidence type="ECO:0000313" key="3">
    <source>
        <dbReference type="EMBL" id="SVB32911.1"/>
    </source>
</evidence>
<keyword evidence="1" id="KW-0812">Transmembrane</keyword>
<feature type="domain" description="VWFA" evidence="2">
    <location>
        <begin position="83"/>
        <end position="250"/>
    </location>
</feature>
<dbReference type="InterPro" id="IPR024163">
    <property type="entry name" value="Aerotolerance_reg_N"/>
</dbReference>
<dbReference type="AlphaFoldDB" id="A0A382D5B7"/>
<dbReference type="InterPro" id="IPR036465">
    <property type="entry name" value="vWFA_dom_sf"/>
</dbReference>
<dbReference type="CDD" id="cd00198">
    <property type="entry name" value="vWFA"/>
    <property type="match status" value="1"/>
</dbReference>
<evidence type="ECO:0000256" key="1">
    <source>
        <dbReference type="SAM" id="Phobius"/>
    </source>
</evidence>
<dbReference type="Pfam" id="PF13519">
    <property type="entry name" value="VWA_2"/>
    <property type="match status" value="1"/>
</dbReference>
<gene>
    <name evidence="3" type="ORF">METZ01_LOCUS185765</name>
</gene>
<accession>A0A382D5B7</accession>
<protein>
    <recommendedName>
        <fullName evidence="2">VWFA domain-containing protein</fullName>
    </recommendedName>
</protein>
<sequence length="250" mass="28549">MYGLLGIAVPVLIHLLTRRQQKHIRFSAVYLLAQSQKRSIRKSRPNRLLLLLTRCFAITLFSLALADPFFSFRQSEAFLSAAPTSIVFILDDSYSMGTQADKRTLFDHALKFVFEGVKQAPDKSEYSLVLASSPARVEQDWTSYKTIFEKTLKAQSVSFRTTRIGDAIDQSIKLLDSARQEKKKIFLLTDLDKNGWKEEAFSKFTHLAPYPVKVLNFSSLQSDDNKGMVKSVQISQEFLTRSRLLRVKVE</sequence>
<organism evidence="3">
    <name type="scientific">marine metagenome</name>
    <dbReference type="NCBI Taxonomy" id="408172"/>
    <lineage>
        <taxon>unclassified sequences</taxon>
        <taxon>metagenomes</taxon>
        <taxon>ecological metagenomes</taxon>
    </lineage>
</organism>
<dbReference type="EMBL" id="UINC01037432">
    <property type="protein sequence ID" value="SVB32911.1"/>
    <property type="molecule type" value="Genomic_DNA"/>
</dbReference>
<dbReference type="PANTHER" id="PTHR37464">
    <property type="entry name" value="BLL2463 PROTEIN"/>
    <property type="match status" value="1"/>
</dbReference>
<feature type="transmembrane region" description="Helical" evidence="1">
    <location>
        <begin position="48"/>
        <end position="66"/>
    </location>
</feature>
<keyword evidence="1" id="KW-1133">Transmembrane helix</keyword>
<dbReference type="NCBIfam" id="TIGR02226">
    <property type="entry name" value="two_anch"/>
    <property type="match status" value="1"/>
</dbReference>
<dbReference type="SMART" id="SM00327">
    <property type="entry name" value="VWA"/>
    <property type="match status" value="1"/>
</dbReference>
<dbReference type="InterPro" id="IPR011933">
    <property type="entry name" value="Double_TM_dom"/>
</dbReference>
<dbReference type="Gene3D" id="3.40.50.410">
    <property type="entry name" value="von Willebrand factor, type A domain"/>
    <property type="match status" value="1"/>
</dbReference>
<reference evidence="3" key="1">
    <citation type="submission" date="2018-05" db="EMBL/GenBank/DDBJ databases">
        <authorList>
            <person name="Lanie J.A."/>
            <person name="Ng W.-L."/>
            <person name="Kazmierczak K.M."/>
            <person name="Andrzejewski T.M."/>
            <person name="Davidsen T.M."/>
            <person name="Wayne K.J."/>
            <person name="Tettelin H."/>
            <person name="Glass J.I."/>
            <person name="Rusch D."/>
            <person name="Podicherti R."/>
            <person name="Tsui H.-C.T."/>
            <person name="Winkler M.E."/>
        </authorList>
    </citation>
    <scope>NUCLEOTIDE SEQUENCE</scope>
</reference>
<dbReference type="SUPFAM" id="SSF53300">
    <property type="entry name" value="vWA-like"/>
    <property type="match status" value="1"/>
</dbReference>
<feature type="non-terminal residue" evidence="3">
    <location>
        <position position="250"/>
    </location>
</feature>
<evidence type="ECO:0000259" key="2">
    <source>
        <dbReference type="SMART" id="SM00327"/>
    </source>
</evidence>
<dbReference type="Pfam" id="PF07584">
    <property type="entry name" value="BatA"/>
    <property type="match status" value="1"/>
</dbReference>
<proteinExistence type="predicted"/>
<dbReference type="InterPro" id="IPR002035">
    <property type="entry name" value="VWF_A"/>
</dbReference>
<name>A0A382D5B7_9ZZZZ</name>
<keyword evidence="1" id="KW-0472">Membrane</keyword>
<dbReference type="PANTHER" id="PTHR37464:SF1">
    <property type="entry name" value="BLL2463 PROTEIN"/>
    <property type="match status" value="1"/>
</dbReference>